<reference evidence="7 8" key="1">
    <citation type="submission" date="2023-05" db="EMBL/GenBank/DDBJ databases">
        <title>Streptantibioticus silvisoli sp. nov., acidotolerant actinomycetes 1 from pine litter.</title>
        <authorList>
            <person name="Swiecimska M."/>
            <person name="Golinska P."/>
            <person name="Sangal V."/>
            <person name="Wachnowicz B."/>
            <person name="Goodfellow M."/>
        </authorList>
    </citation>
    <scope>NUCLEOTIDE SEQUENCE</scope>
    <source>
        <strain evidence="7">SL13</strain>
        <strain evidence="6 8">SL54</strain>
    </source>
</reference>
<evidence type="ECO:0000313" key="8">
    <source>
        <dbReference type="Proteomes" id="UP001156398"/>
    </source>
</evidence>
<evidence type="ECO:0000256" key="1">
    <source>
        <dbReference type="ARBA" id="ARBA00023015"/>
    </source>
</evidence>
<evidence type="ECO:0000256" key="3">
    <source>
        <dbReference type="ARBA" id="ARBA00023163"/>
    </source>
</evidence>
<dbReference type="PANTHER" id="PTHR44688">
    <property type="entry name" value="DNA-BINDING TRANSCRIPTIONAL ACTIVATOR DEVR_DOSR"/>
    <property type="match status" value="1"/>
</dbReference>
<dbReference type="GO" id="GO:0006355">
    <property type="term" value="P:regulation of DNA-templated transcription"/>
    <property type="evidence" value="ECO:0007669"/>
    <property type="project" value="InterPro"/>
</dbReference>
<dbReference type="GO" id="GO:0003677">
    <property type="term" value="F:DNA binding"/>
    <property type="evidence" value="ECO:0007669"/>
    <property type="project" value="UniProtKB-KW"/>
</dbReference>
<name>A0AA90K8I1_9ACTN</name>
<evidence type="ECO:0000256" key="4">
    <source>
        <dbReference type="SAM" id="MobiDB-lite"/>
    </source>
</evidence>
<keyword evidence="8" id="KW-1185">Reference proteome</keyword>
<evidence type="ECO:0000259" key="5">
    <source>
        <dbReference type="PROSITE" id="PS50043"/>
    </source>
</evidence>
<dbReference type="InterPro" id="IPR000792">
    <property type="entry name" value="Tscrpt_reg_LuxR_C"/>
</dbReference>
<dbReference type="Proteomes" id="UP001156398">
    <property type="component" value="Unassembled WGS sequence"/>
</dbReference>
<dbReference type="AlphaFoldDB" id="A0AA90K8I1"/>
<dbReference type="CDD" id="cd06170">
    <property type="entry name" value="LuxR_C_like"/>
    <property type="match status" value="1"/>
</dbReference>
<evidence type="ECO:0000313" key="6">
    <source>
        <dbReference type="EMBL" id="MDI5963959.1"/>
    </source>
</evidence>
<dbReference type="PRINTS" id="PR00038">
    <property type="entry name" value="HTHLUXR"/>
</dbReference>
<dbReference type="Gene3D" id="1.10.10.10">
    <property type="entry name" value="Winged helix-like DNA-binding domain superfamily/Winged helix DNA-binding domain"/>
    <property type="match status" value="1"/>
</dbReference>
<dbReference type="InterPro" id="IPR036388">
    <property type="entry name" value="WH-like_DNA-bd_sf"/>
</dbReference>
<dbReference type="InterPro" id="IPR016032">
    <property type="entry name" value="Sig_transdc_resp-reg_C-effctor"/>
</dbReference>
<accession>A0AA90K8I1</accession>
<dbReference type="PANTHER" id="PTHR44688:SF16">
    <property type="entry name" value="DNA-BINDING TRANSCRIPTIONAL ACTIVATOR DEVR_DOSR"/>
    <property type="match status" value="1"/>
</dbReference>
<dbReference type="EMBL" id="JABXJJ020000013">
    <property type="protein sequence ID" value="MDI5970078.1"/>
    <property type="molecule type" value="Genomic_DNA"/>
</dbReference>
<gene>
    <name evidence="6" type="ORF">POF43_014760</name>
    <name evidence="7" type="ORF">POF50_012120</name>
</gene>
<protein>
    <submittedName>
        <fullName evidence="7">LuxR C-terminal-related transcriptional regulator</fullName>
    </submittedName>
</protein>
<sequence>MTILLSADGLIAPPAAGALSPHEREVIGRATQGMSNYQIARCLDIAESIVKRHMHSVFCELGARCRVEAANRAVELGLIDPSVPMPSRHAPTTARGPHRP</sequence>
<feature type="domain" description="HTH luxR-type" evidence="5">
    <location>
        <begin position="12"/>
        <end position="77"/>
    </location>
</feature>
<keyword evidence="3" id="KW-0804">Transcription</keyword>
<proteinExistence type="predicted"/>
<organism evidence="7">
    <name type="scientific">Streptantibioticus silvisoli</name>
    <dbReference type="NCBI Taxonomy" id="2705255"/>
    <lineage>
        <taxon>Bacteria</taxon>
        <taxon>Bacillati</taxon>
        <taxon>Actinomycetota</taxon>
        <taxon>Actinomycetes</taxon>
        <taxon>Kitasatosporales</taxon>
        <taxon>Streptomycetaceae</taxon>
        <taxon>Streptantibioticus</taxon>
    </lineage>
</organism>
<keyword evidence="2" id="KW-0238">DNA-binding</keyword>
<keyword evidence="1" id="KW-0805">Transcription regulation</keyword>
<dbReference type="SUPFAM" id="SSF46894">
    <property type="entry name" value="C-terminal effector domain of the bipartite response regulators"/>
    <property type="match status" value="1"/>
</dbReference>
<feature type="region of interest" description="Disordered" evidence="4">
    <location>
        <begin position="80"/>
        <end position="100"/>
    </location>
</feature>
<dbReference type="PROSITE" id="PS50043">
    <property type="entry name" value="HTH_LUXR_2"/>
    <property type="match status" value="1"/>
</dbReference>
<comment type="caution">
    <text evidence="7">The sequence shown here is derived from an EMBL/GenBank/DDBJ whole genome shotgun (WGS) entry which is preliminary data.</text>
</comment>
<dbReference type="EMBL" id="JAAGKO020000019">
    <property type="protein sequence ID" value="MDI5963959.1"/>
    <property type="molecule type" value="Genomic_DNA"/>
</dbReference>
<dbReference type="RefSeq" id="WP_271312723.1">
    <property type="nucleotide sequence ID" value="NZ_JAAGKO020000019.1"/>
</dbReference>
<evidence type="ECO:0000313" key="7">
    <source>
        <dbReference type="EMBL" id="MDI5970078.1"/>
    </source>
</evidence>
<dbReference type="Pfam" id="PF00196">
    <property type="entry name" value="GerE"/>
    <property type="match status" value="1"/>
</dbReference>
<dbReference type="SMART" id="SM00421">
    <property type="entry name" value="HTH_LUXR"/>
    <property type="match status" value="1"/>
</dbReference>
<evidence type="ECO:0000256" key="2">
    <source>
        <dbReference type="ARBA" id="ARBA00023125"/>
    </source>
</evidence>